<reference evidence="1 2" key="1">
    <citation type="journal article" date="2019" name="Int. J. Syst. Evol. Microbiol.">
        <title>The Global Catalogue of Microorganisms (GCM) 10K type strain sequencing project: providing services to taxonomists for standard genome sequencing and annotation.</title>
        <authorList>
            <consortium name="The Broad Institute Genomics Platform"/>
            <consortium name="The Broad Institute Genome Sequencing Center for Infectious Disease"/>
            <person name="Wu L."/>
            <person name="Ma J."/>
        </authorList>
    </citation>
    <scope>NUCLEOTIDE SEQUENCE [LARGE SCALE GENOMIC DNA]</scope>
    <source>
        <strain evidence="1 2">JCM 3325</strain>
    </source>
</reference>
<keyword evidence="2" id="KW-1185">Reference proteome</keyword>
<dbReference type="EMBL" id="BAAARW010000038">
    <property type="protein sequence ID" value="GAA2451474.1"/>
    <property type="molecule type" value="Genomic_DNA"/>
</dbReference>
<dbReference type="RefSeq" id="WP_344596670.1">
    <property type="nucleotide sequence ID" value="NZ_BAAARW010000038.1"/>
</dbReference>
<proteinExistence type="predicted"/>
<name>A0ABN3KAD3_9ACTN</name>
<comment type="caution">
    <text evidence="1">The sequence shown here is derived from an EMBL/GenBank/DDBJ whole genome shotgun (WGS) entry which is preliminary data.</text>
</comment>
<accession>A0ABN3KAD3</accession>
<protein>
    <submittedName>
        <fullName evidence="1">Uncharacterized protein</fullName>
    </submittedName>
</protein>
<organism evidence="1 2">
    <name type="scientific">Actinomadura vinacea</name>
    <dbReference type="NCBI Taxonomy" id="115336"/>
    <lineage>
        <taxon>Bacteria</taxon>
        <taxon>Bacillati</taxon>
        <taxon>Actinomycetota</taxon>
        <taxon>Actinomycetes</taxon>
        <taxon>Streptosporangiales</taxon>
        <taxon>Thermomonosporaceae</taxon>
        <taxon>Actinomadura</taxon>
    </lineage>
</organism>
<evidence type="ECO:0000313" key="1">
    <source>
        <dbReference type="EMBL" id="GAA2451474.1"/>
    </source>
</evidence>
<gene>
    <name evidence="1" type="ORF">GCM10010191_81960</name>
</gene>
<dbReference type="Proteomes" id="UP001501231">
    <property type="component" value="Unassembled WGS sequence"/>
</dbReference>
<evidence type="ECO:0000313" key="2">
    <source>
        <dbReference type="Proteomes" id="UP001501231"/>
    </source>
</evidence>
<sequence length="87" mass="9060">MGAAVGGCAVEVGELGGRGGEADLEAFDLTEPAIGLRFGDAVAEVADDLDEAGLLVRVELEDGAADAPLTELTPMFQQFMASFDDWR</sequence>